<dbReference type="GO" id="GO:0006352">
    <property type="term" value="P:DNA-templated transcription initiation"/>
    <property type="evidence" value="ECO:0007669"/>
    <property type="project" value="InterPro"/>
</dbReference>
<name>A0A0R1HHK5_9LACO</name>
<feature type="domain" description="RNA polymerase sigma-70 region 2" evidence="5">
    <location>
        <begin position="32"/>
        <end position="100"/>
    </location>
</feature>
<dbReference type="InterPro" id="IPR013325">
    <property type="entry name" value="RNA_pol_sigma_r2"/>
</dbReference>
<dbReference type="AlphaFoldDB" id="A0A0R1HHK5"/>
<evidence type="ECO:0000256" key="1">
    <source>
        <dbReference type="ARBA" id="ARBA00023015"/>
    </source>
</evidence>
<organism evidence="6 7">
    <name type="scientific">Dellaglioa algida DSM 15638</name>
    <dbReference type="NCBI Taxonomy" id="1423719"/>
    <lineage>
        <taxon>Bacteria</taxon>
        <taxon>Bacillati</taxon>
        <taxon>Bacillota</taxon>
        <taxon>Bacilli</taxon>
        <taxon>Lactobacillales</taxon>
        <taxon>Lactobacillaceae</taxon>
        <taxon>Dellaglioa</taxon>
    </lineage>
</organism>
<dbReference type="InterPro" id="IPR039425">
    <property type="entry name" value="RNA_pol_sigma-70-like"/>
</dbReference>
<dbReference type="GO" id="GO:0016987">
    <property type="term" value="F:sigma factor activity"/>
    <property type="evidence" value="ECO:0007669"/>
    <property type="project" value="UniProtKB-KW"/>
</dbReference>
<evidence type="ECO:0000313" key="6">
    <source>
        <dbReference type="EMBL" id="KRK45712.1"/>
    </source>
</evidence>
<protein>
    <recommendedName>
        <fullName evidence="5">RNA polymerase sigma-70 region 2 domain-containing protein</fullName>
    </recommendedName>
</protein>
<keyword evidence="4" id="KW-0804">Transcription</keyword>
<dbReference type="Proteomes" id="UP000051450">
    <property type="component" value="Unassembled WGS sequence"/>
</dbReference>
<evidence type="ECO:0000259" key="5">
    <source>
        <dbReference type="Pfam" id="PF04542"/>
    </source>
</evidence>
<dbReference type="PATRIC" id="fig|1423719.4.peg.1192"/>
<dbReference type="InterPro" id="IPR007627">
    <property type="entry name" value="RNA_pol_sigma70_r2"/>
</dbReference>
<dbReference type="EMBL" id="AZDI01000005">
    <property type="protein sequence ID" value="KRK45712.1"/>
    <property type="molecule type" value="Genomic_DNA"/>
</dbReference>
<reference evidence="6 7" key="1">
    <citation type="journal article" date="2015" name="Genome Announc.">
        <title>Expanding the biotechnology potential of lactobacilli through comparative genomics of 213 strains and associated genera.</title>
        <authorList>
            <person name="Sun Z."/>
            <person name="Harris H.M."/>
            <person name="McCann A."/>
            <person name="Guo C."/>
            <person name="Argimon S."/>
            <person name="Zhang W."/>
            <person name="Yang X."/>
            <person name="Jeffery I.B."/>
            <person name="Cooney J.C."/>
            <person name="Kagawa T.F."/>
            <person name="Liu W."/>
            <person name="Song Y."/>
            <person name="Salvetti E."/>
            <person name="Wrobel A."/>
            <person name="Rasinkangas P."/>
            <person name="Parkhill J."/>
            <person name="Rea M.C."/>
            <person name="O'Sullivan O."/>
            <person name="Ritari J."/>
            <person name="Douillard F.P."/>
            <person name="Paul Ross R."/>
            <person name="Yang R."/>
            <person name="Briner A.E."/>
            <person name="Felis G.E."/>
            <person name="de Vos W.M."/>
            <person name="Barrangou R."/>
            <person name="Klaenhammer T.R."/>
            <person name="Caufield P.W."/>
            <person name="Cui Y."/>
            <person name="Zhang H."/>
            <person name="O'Toole P.W."/>
        </authorList>
    </citation>
    <scope>NUCLEOTIDE SEQUENCE [LARGE SCALE GENOMIC DNA]</scope>
    <source>
        <strain evidence="6 7">DSM 15638</strain>
    </source>
</reference>
<dbReference type="PANTHER" id="PTHR43133">
    <property type="entry name" value="RNA POLYMERASE ECF-TYPE SIGMA FACTO"/>
    <property type="match status" value="1"/>
</dbReference>
<dbReference type="PANTHER" id="PTHR43133:SF8">
    <property type="entry name" value="RNA POLYMERASE SIGMA FACTOR HI_1459-RELATED"/>
    <property type="match status" value="1"/>
</dbReference>
<keyword evidence="2" id="KW-0731">Sigma factor</keyword>
<dbReference type="Gene3D" id="1.10.1740.10">
    <property type="match status" value="1"/>
</dbReference>
<keyword evidence="7" id="KW-1185">Reference proteome</keyword>
<dbReference type="OrthoDB" id="1767844at2"/>
<evidence type="ECO:0000256" key="2">
    <source>
        <dbReference type="ARBA" id="ARBA00023082"/>
    </source>
</evidence>
<comment type="caution">
    <text evidence="6">The sequence shown here is derived from an EMBL/GenBank/DDBJ whole genome shotgun (WGS) entry which is preliminary data.</text>
</comment>
<dbReference type="GeneID" id="83548876"/>
<dbReference type="RefSeq" id="WP_057974230.1">
    <property type="nucleotide sequence ID" value="NZ_AZDI01000005.1"/>
</dbReference>
<keyword evidence="3" id="KW-0238">DNA-binding</keyword>
<evidence type="ECO:0000256" key="3">
    <source>
        <dbReference type="ARBA" id="ARBA00023125"/>
    </source>
</evidence>
<sequence length="202" mass="23996">MLDETYRSTEKETDFQLICQIKLGAEHKFEPLFERYRPMVYCVIRKYYLKLWDTEDFLQEARAVCFRALNNYRPDKGITFGQYFKTSLSNCIFSLIRKESAAKRLSDVNSHSLECYEETYGECERPAFYCELLADDRLILQEKLNAFELKLSEFERSTFVLLYYQMKTPEEIMLVLDCDIKKVSGAISRCKSKLGLFFKENR</sequence>
<dbReference type="STRING" id="1423719.FC66_GL001171"/>
<dbReference type="NCBIfam" id="TIGR02937">
    <property type="entry name" value="sigma70-ECF"/>
    <property type="match status" value="1"/>
</dbReference>
<accession>A0A0R1HHK5</accession>
<evidence type="ECO:0000313" key="7">
    <source>
        <dbReference type="Proteomes" id="UP000051450"/>
    </source>
</evidence>
<dbReference type="GO" id="GO:0003677">
    <property type="term" value="F:DNA binding"/>
    <property type="evidence" value="ECO:0007669"/>
    <property type="project" value="UniProtKB-KW"/>
</dbReference>
<proteinExistence type="predicted"/>
<evidence type="ECO:0000256" key="4">
    <source>
        <dbReference type="ARBA" id="ARBA00023163"/>
    </source>
</evidence>
<dbReference type="InterPro" id="IPR014284">
    <property type="entry name" value="RNA_pol_sigma-70_dom"/>
</dbReference>
<gene>
    <name evidence="6" type="ORF">FC66_GL001171</name>
</gene>
<dbReference type="SUPFAM" id="SSF88946">
    <property type="entry name" value="Sigma2 domain of RNA polymerase sigma factors"/>
    <property type="match status" value="1"/>
</dbReference>
<dbReference type="Pfam" id="PF04542">
    <property type="entry name" value="Sigma70_r2"/>
    <property type="match status" value="1"/>
</dbReference>
<keyword evidence="1" id="KW-0805">Transcription regulation</keyword>